<evidence type="ECO:0000256" key="5">
    <source>
        <dbReference type="SAM" id="MobiDB-lite"/>
    </source>
</evidence>
<reference evidence="8" key="1">
    <citation type="submission" date="2025-08" db="UniProtKB">
        <authorList>
            <consortium name="RefSeq"/>
        </authorList>
    </citation>
    <scope>IDENTIFICATION</scope>
</reference>
<dbReference type="OrthoDB" id="25131at2759"/>
<feature type="repeat" description="WD" evidence="4">
    <location>
        <begin position="114"/>
        <end position="156"/>
    </location>
</feature>
<feature type="chain" id="PRO_5034966691" description="WD repeat-containing protein 89" evidence="6">
    <location>
        <begin position="19"/>
        <end position="464"/>
    </location>
</feature>
<feature type="repeat" description="WD" evidence="4">
    <location>
        <begin position="362"/>
        <end position="393"/>
    </location>
</feature>
<keyword evidence="3" id="KW-0677">Repeat</keyword>
<dbReference type="SMART" id="SM00320">
    <property type="entry name" value="WD40"/>
    <property type="match status" value="4"/>
</dbReference>
<sequence length="464" mass="51004">MLTTQSLSFLQWLAAGEGAFQNVPVHARSGCAGALSASWHTDAKMTTPNYFEALTKLKLGRQTTVGPDNQDTYILEIDAQSNALCRGDPLVAAVCSDSAVHVYSKGTLLPIGTFQGHSDMLSGARFGNRNPYLLFTSSKDGTVRCWDMRTKRTRASQVYTGIEGNMFTSFDVSCNDRILCAGTQAQGDDAYLIFWDCRSTNLLGAYKESHSDDITQQNPFVIQQVRFHPNKPESLATGSTDGLVCLFDISQSSEEDALVTTLNSESSVSRIGWCGTNSEYLYCLTHTETILIWDAVESTVLTRFDDVREKLAEDDQCKVDYLVDCFYHASLKSLVVVGGSYTGDLNLLAVGRERVHKVRSLPSAHSGVVRCLHWDNMTESLVTGGEDSTLAVWPGKEPRLPKPPSRSAGTTPTSATTPTTPTNPTTPTMRKRRAEKRAALTEDIEVTKRMQRMKVNHSRSATVK</sequence>
<dbReference type="CTD" id="112840"/>
<dbReference type="Gene3D" id="2.130.10.10">
    <property type="entry name" value="YVTN repeat-like/Quinoprotein amine dehydrogenase"/>
    <property type="match status" value="2"/>
</dbReference>
<feature type="signal peptide" evidence="6">
    <location>
        <begin position="1"/>
        <end position="18"/>
    </location>
</feature>
<dbReference type="SUPFAM" id="SSF50978">
    <property type="entry name" value="WD40 repeat-like"/>
    <property type="match status" value="1"/>
</dbReference>
<name>A0A8B7ZFA8_ACAPL</name>
<protein>
    <recommendedName>
        <fullName evidence="1">WD repeat-containing protein 89</fullName>
    </recommendedName>
</protein>
<accession>A0A8B7ZFA8</accession>
<organism evidence="7 8">
    <name type="scientific">Acanthaster planci</name>
    <name type="common">Crown-of-thorns starfish</name>
    <dbReference type="NCBI Taxonomy" id="133434"/>
    <lineage>
        <taxon>Eukaryota</taxon>
        <taxon>Metazoa</taxon>
        <taxon>Echinodermata</taxon>
        <taxon>Eleutherozoa</taxon>
        <taxon>Asterozoa</taxon>
        <taxon>Asteroidea</taxon>
        <taxon>Valvatacea</taxon>
        <taxon>Valvatida</taxon>
        <taxon>Acanthasteridae</taxon>
        <taxon>Acanthaster</taxon>
    </lineage>
</organism>
<evidence type="ECO:0000256" key="4">
    <source>
        <dbReference type="PROSITE-ProRule" id="PRU00221"/>
    </source>
</evidence>
<dbReference type="Proteomes" id="UP000694845">
    <property type="component" value="Unplaced"/>
</dbReference>
<keyword evidence="6" id="KW-0732">Signal</keyword>
<dbReference type="PROSITE" id="PS50082">
    <property type="entry name" value="WD_REPEATS_2"/>
    <property type="match status" value="2"/>
</dbReference>
<evidence type="ECO:0000256" key="2">
    <source>
        <dbReference type="ARBA" id="ARBA00022574"/>
    </source>
</evidence>
<keyword evidence="2 4" id="KW-0853">WD repeat</keyword>
<feature type="compositionally biased region" description="Low complexity" evidence="5">
    <location>
        <begin position="410"/>
        <end position="428"/>
    </location>
</feature>
<feature type="compositionally biased region" description="Basic and acidic residues" evidence="5">
    <location>
        <begin position="436"/>
        <end position="448"/>
    </location>
</feature>
<proteinExistence type="predicted"/>
<dbReference type="KEGG" id="aplc:110986613"/>
<dbReference type="PANTHER" id="PTHR22889">
    <property type="entry name" value="WD REPEAT-CONTAINING PROTEIN 89"/>
    <property type="match status" value="1"/>
</dbReference>
<evidence type="ECO:0000256" key="1">
    <source>
        <dbReference type="ARBA" id="ARBA00021125"/>
    </source>
</evidence>
<dbReference type="RefSeq" id="XP_022104309.1">
    <property type="nucleotide sequence ID" value="XM_022248617.1"/>
</dbReference>
<dbReference type="AlphaFoldDB" id="A0A8B7ZFA8"/>
<keyword evidence="7" id="KW-1185">Reference proteome</keyword>
<evidence type="ECO:0000256" key="3">
    <source>
        <dbReference type="ARBA" id="ARBA00022737"/>
    </source>
</evidence>
<evidence type="ECO:0000313" key="8">
    <source>
        <dbReference type="RefSeq" id="XP_022104309.1"/>
    </source>
</evidence>
<dbReference type="InterPro" id="IPR015943">
    <property type="entry name" value="WD40/YVTN_repeat-like_dom_sf"/>
</dbReference>
<gene>
    <name evidence="8" type="primary">LOC110986613</name>
</gene>
<dbReference type="PANTHER" id="PTHR22889:SF0">
    <property type="entry name" value="WD REPEAT-CONTAINING PROTEIN 89"/>
    <property type="match status" value="1"/>
</dbReference>
<dbReference type="PROSITE" id="PS50294">
    <property type="entry name" value="WD_REPEATS_REGION"/>
    <property type="match status" value="2"/>
</dbReference>
<dbReference type="Pfam" id="PF00400">
    <property type="entry name" value="WD40"/>
    <property type="match status" value="2"/>
</dbReference>
<dbReference type="InterPro" id="IPR001680">
    <property type="entry name" value="WD40_rpt"/>
</dbReference>
<dbReference type="GeneID" id="110986613"/>
<dbReference type="InterPro" id="IPR039328">
    <property type="entry name" value="WDR89"/>
</dbReference>
<evidence type="ECO:0000313" key="7">
    <source>
        <dbReference type="Proteomes" id="UP000694845"/>
    </source>
</evidence>
<feature type="region of interest" description="Disordered" evidence="5">
    <location>
        <begin position="394"/>
        <end position="464"/>
    </location>
</feature>
<evidence type="ECO:0000256" key="6">
    <source>
        <dbReference type="SAM" id="SignalP"/>
    </source>
</evidence>
<dbReference type="InterPro" id="IPR036322">
    <property type="entry name" value="WD40_repeat_dom_sf"/>
</dbReference>